<dbReference type="RefSeq" id="WP_212962522.1">
    <property type="nucleotide sequence ID" value="NZ_BOQT01000004.1"/>
</dbReference>
<reference evidence="1 2" key="1">
    <citation type="submission" date="2021-03" db="EMBL/GenBank/DDBJ databases">
        <title>Antimicrobial resistance genes in bacteria isolated from Japanese honey, and their potential for conferring macrolide and lincosamide resistance in the American foulbrood pathogen Paenibacillus larvae.</title>
        <authorList>
            <person name="Okamoto M."/>
            <person name="Kumagai M."/>
            <person name="Kanamori H."/>
            <person name="Takamatsu D."/>
        </authorList>
    </citation>
    <scope>NUCLEOTIDE SEQUENCE [LARGE SCALE GENOMIC DNA]</scope>
    <source>
        <strain evidence="1 2">J1TS3</strain>
    </source>
</reference>
<protein>
    <recommendedName>
        <fullName evidence="3">TATA-box binding</fullName>
    </recommendedName>
</protein>
<evidence type="ECO:0000313" key="2">
    <source>
        <dbReference type="Proteomes" id="UP000680279"/>
    </source>
</evidence>
<evidence type="ECO:0008006" key="3">
    <source>
        <dbReference type="Google" id="ProtNLM"/>
    </source>
</evidence>
<dbReference type="Proteomes" id="UP000680279">
    <property type="component" value="Unassembled WGS sequence"/>
</dbReference>
<sequence>MKECCRKYVIPFMLLTCLIAILIGNKTSVARQNELDIEKLAYAVQQQHGTVIEWSLHTRELDEHPSDWTVVRLKKAFPEWEWSLSDTSGSETVTGTKRNGFIEEKIKAVTSEHKANPFSYVSYEIKGEKWDESTAKRASKLLQSRTELIFQQKTVVFSCIKGVFNDEKKFGRSQVNGILSSLQAKEKEAISEEDFLSVSAYSSLFSQALSLPGEEMNLQIGLRKSNAGHGTYFTVGTPILTNEY</sequence>
<dbReference type="SUPFAM" id="SSF143842">
    <property type="entry name" value="YwmB-like"/>
    <property type="match status" value="1"/>
</dbReference>
<accession>A0ABQ4K3V9</accession>
<comment type="caution">
    <text evidence="1">The sequence shown here is derived from an EMBL/GenBank/DDBJ whole genome shotgun (WGS) entry which is preliminary data.</text>
</comment>
<dbReference type="InterPro" id="IPR014794">
    <property type="entry name" value="DUF1779"/>
</dbReference>
<dbReference type="EMBL" id="BOQT01000004">
    <property type="protein sequence ID" value="GIN20321.1"/>
    <property type="molecule type" value="Genomic_DNA"/>
</dbReference>
<gene>
    <name evidence="1" type="primary">ywmB</name>
    <name evidence="1" type="ORF">J1TS3_14550</name>
</gene>
<dbReference type="Gene3D" id="3.30.2030.10">
    <property type="entry name" value="YwmB-like"/>
    <property type="match status" value="1"/>
</dbReference>
<keyword evidence="2" id="KW-1185">Reference proteome</keyword>
<dbReference type="InterPro" id="IPR036209">
    <property type="entry name" value="YwmB-like_sf"/>
</dbReference>
<name>A0ABQ4K3V9_9BACI</name>
<dbReference type="Gene3D" id="3.30.360.40">
    <property type="entry name" value="YwmB-like"/>
    <property type="match status" value="1"/>
</dbReference>
<evidence type="ECO:0000313" key="1">
    <source>
        <dbReference type="EMBL" id="GIN20321.1"/>
    </source>
</evidence>
<dbReference type="Pfam" id="PF08680">
    <property type="entry name" value="DUF1779"/>
    <property type="match status" value="1"/>
</dbReference>
<organism evidence="1 2">
    <name type="scientific">Siminovitchia fordii</name>
    <dbReference type="NCBI Taxonomy" id="254759"/>
    <lineage>
        <taxon>Bacteria</taxon>
        <taxon>Bacillati</taxon>
        <taxon>Bacillota</taxon>
        <taxon>Bacilli</taxon>
        <taxon>Bacillales</taxon>
        <taxon>Bacillaceae</taxon>
        <taxon>Siminovitchia</taxon>
    </lineage>
</organism>
<proteinExistence type="predicted"/>